<name>A0A813K0S3_POLGL</name>
<dbReference type="Gene3D" id="1.10.238.10">
    <property type="entry name" value="EF-hand"/>
    <property type="match status" value="1"/>
</dbReference>
<gene>
    <name evidence="1" type="ORF">PGLA2088_LOCUS27649</name>
</gene>
<feature type="non-terminal residue" evidence="1">
    <location>
        <position position="1"/>
    </location>
</feature>
<dbReference type="Proteomes" id="UP000626109">
    <property type="component" value="Unassembled WGS sequence"/>
</dbReference>
<sequence length="140" mass="15472">RWPVGGAAAMGAGVAKCLERCVSDVGPGSAWAQKDLGPTLRRFFGAYVNGDIWALYRRYKQVDSHNCGYVGYEELPEIVQLPEFNLLFLWDAFSHQNSLFEGRELLIIVCIFSSASLAEKCRFLLTLHDASHSGTITGAE</sequence>
<accession>A0A813K0S3</accession>
<comment type="caution">
    <text evidence="1">The sequence shown here is derived from an EMBL/GenBank/DDBJ whole genome shotgun (WGS) entry which is preliminary data.</text>
</comment>
<dbReference type="SUPFAM" id="SSF47473">
    <property type="entry name" value="EF-hand"/>
    <property type="match status" value="1"/>
</dbReference>
<evidence type="ECO:0000313" key="2">
    <source>
        <dbReference type="Proteomes" id="UP000626109"/>
    </source>
</evidence>
<dbReference type="AlphaFoldDB" id="A0A813K0S3"/>
<dbReference type="EMBL" id="CAJNNW010027546">
    <property type="protein sequence ID" value="CAE8691905.1"/>
    <property type="molecule type" value="Genomic_DNA"/>
</dbReference>
<proteinExistence type="predicted"/>
<dbReference type="InterPro" id="IPR011992">
    <property type="entry name" value="EF-hand-dom_pair"/>
</dbReference>
<reference evidence="1" key="1">
    <citation type="submission" date="2021-02" db="EMBL/GenBank/DDBJ databases">
        <authorList>
            <person name="Dougan E. K."/>
            <person name="Rhodes N."/>
            <person name="Thang M."/>
            <person name="Chan C."/>
        </authorList>
    </citation>
    <scope>NUCLEOTIDE SEQUENCE</scope>
</reference>
<feature type="non-terminal residue" evidence="1">
    <location>
        <position position="140"/>
    </location>
</feature>
<organism evidence="1 2">
    <name type="scientific">Polarella glacialis</name>
    <name type="common">Dinoflagellate</name>
    <dbReference type="NCBI Taxonomy" id="89957"/>
    <lineage>
        <taxon>Eukaryota</taxon>
        <taxon>Sar</taxon>
        <taxon>Alveolata</taxon>
        <taxon>Dinophyceae</taxon>
        <taxon>Suessiales</taxon>
        <taxon>Suessiaceae</taxon>
        <taxon>Polarella</taxon>
    </lineage>
</organism>
<evidence type="ECO:0008006" key="3">
    <source>
        <dbReference type="Google" id="ProtNLM"/>
    </source>
</evidence>
<evidence type="ECO:0000313" key="1">
    <source>
        <dbReference type="EMBL" id="CAE8691905.1"/>
    </source>
</evidence>
<protein>
    <recommendedName>
        <fullName evidence="3">Calmodulin</fullName>
    </recommendedName>
</protein>